<keyword evidence="6 8" id="KW-0418">Kinase</keyword>
<dbReference type="GO" id="GO:0005829">
    <property type="term" value="C:cytosol"/>
    <property type="evidence" value="ECO:0007669"/>
    <property type="project" value="TreeGrafter"/>
</dbReference>
<comment type="subcellular location">
    <subcellularLocation>
        <location evidence="8">Cytoplasm</location>
    </subcellularLocation>
</comment>
<evidence type="ECO:0000256" key="7">
    <source>
        <dbReference type="ARBA" id="ARBA00022840"/>
    </source>
</evidence>
<evidence type="ECO:0000259" key="9">
    <source>
        <dbReference type="SMART" id="SM00359"/>
    </source>
</evidence>
<dbReference type="CDD" id="cd21157">
    <property type="entry name" value="PUA_G5K"/>
    <property type="match status" value="1"/>
</dbReference>
<dbReference type="InterPro" id="IPR015947">
    <property type="entry name" value="PUA-like_sf"/>
</dbReference>
<accession>A0A841LG06</accession>
<dbReference type="InterPro" id="IPR011529">
    <property type="entry name" value="Glu_5kinase"/>
</dbReference>
<feature type="binding site" evidence="8">
    <location>
        <position position="24"/>
    </location>
    <ligand>
        <name>ATP</name>
        <dbReference type="ChEBI" id="CHEBI:30616"/>
    </ligand>
</feature>
<dbReference type="EC" id="2.7.2.11" evidence="8"/>
<dbReference type="UniPathway" id="UPA00098">
    <property type="reaction ID" value="UER00359"/>
</dbReference>
<evidence type="ECO:0000256" key="5">
    <source>
        <dbReference type="ARBA" id="ARBA00022741"/>
    </source>
</evidence>
<feature type="binding site" evidence="8">
    <location>
        <begin position="184"/>
        <end position="185"/>
    </location>
    <ligand>
        <name>ATP</name>
        <dbReference type="ChEBI" id="CHEBI:30616"/>
    </ligand>
</feature>
<feature type="binding site" evidence="8">
    <location>
        <position position="64"/>
    </location>
    <ligand>
        <name>substrate</name>
    </ligand>
</feature>
<comment type="function">
    <text evidence="8">Catalyzes the transfer of a phosphate group to glutamate to form L-glutamate 5-phosphate.</text>
</comment>
<dbReference type="PANTHER" id="PTHR43654">
    <property type="entry name" value="GLUTAMATE 5-KINASE"/>
    <property type="match status" value="1"/>
</dbReference>
<organism evidence="10 11">
    <name type="scientific">Polymorphobacter multimanifer</name>
    <dbReference type="NCBI Taxonomy" id="1070431"/>
    <lineage>
        <taxon>Bacteria</taxon>
        <taxon>Pseudomonadati</taxon>
        <taxon>Pseudomonadota</taxon>
        <taxon>Alphaproteobacteria</taxon>
        <taxon>Sphingomonadales</taxon>
        <taxon>Sphingosinicellaceae</taxon>
        <taxon>Polymorphobacter</taxon>
    </lineage>
</organism>
<name>A0A841LG06_9SPHN</name>
<dbReference type="Proteomes" id="UP000538147">
    <property type="component" value="Unassembled WGS sequence"/>
</dbReference>
<keyword evidence="4 8" id="KW-0808">Transferase</keyword>
<dbReference type="SMART" id="SM00359">
    <property type="entry name" value="PUA"/>
    <property type="match status" value="1"/>
</dbReference>
<evidence type="ECO:0000256" key="2">
    <source>
        <dbReference type="ARBA" id="ARBA00022605"/>
    </source>
</evidence>
<dbReference type="GO" id="GO:0055129">
    <property type="term" value="P:L-proline biosynthetic process"/>
    <property type="evidence" value="ECO:0007669"/>
    <property type="project" value="UniProtKB-UniRule"/>
</dbReference>
<dbReference type="InterPro" id="IPR001048">
    <property type="entry name" value="Asp/Glu/Uridylate_kinase"/>
</dbReference>
<evidence type="ECO:0000256" key="8">
    <source>
        <dbReference type="HAMAP-Rule" id="MF_00456"/>
    </source>
</evidence>
<keyword evidence="7 8" id="KW-0067">ATP-binding</keyword>
<comment type="catalytic activity">
    <reaction evidence="8">
        <text>L-glutamate + ATP = L-glutamyl 5-phosphate + ADP</text>
        <dbReference type="Rhea" id="RHEA:14877"/>
        <dbReference type="ChEBI" id="CHEBI:29985"/>
        <dbReference type="ChEBI" id="CHEBI:30616"/>
        <dbReference type="ChEBI" id="CHEBI:58274"/>
        <dbReference type="ChEBI" id="CHEBI:456216"/>
        <dbReference type="EC" id="2.7.2.11"/>
    </reaction>
</comment>
<comment type="pathway">
    <text evidence="8">Amino-acid biosynthesis; L-proline biosynthesis; L-glutamate 5-semialdehyde from L-glutamate: step 1/2.</text>
</comment>
<dbReference type="Gene3D" id="2.30.130.10">
    <property type="entry name" value="PUA domain"/>
    <property type="match status" value="1"/>
</dbReference>
<keyword evidence="1 8" id="KW-0963">Cytoplasm</keyword>
<dbReference type="AlphaFoldDB" id="A0A841LG06"/>
<sequence length="378" mass="38268">MSARQHDPRERALTPATTPRLVVKIGSSLLVAPDGSLRADWLASVAADVAAARAAGQQIILVSSGAIALGARRLGLKKGGRASLEDAQAAAAVGQVALAAAWTQALEARGLTAAQILLTLDDLENRRRFLNVSATLERLLALGVVPVLNENDSVATGEIRFGDNDRLAARTGHAACADGVLLLSDVAGLHTANPATDASATLIPHVASITPAIEAMASGSGSMGTGGMVAKLAAARMATAAGVALAIADGRGLHPLARHQAGEPFTLFSPARSARGRKAWLAGRQRLHGSLHLDEGAVAALERGASLLAAGVIAIEGDFARGDVVALVGSQGPVGRGLAGYDAADARAIMGARNEAHAAILGHAARAALVHADHLVLL</sequence>
<dbReference type="InterPro" id="IPR002478">
    <property type="entry name" value="PUA"/>
</dbReference>
<keyword evidence="2 8" id="KW-0028">Amino-acid biosynthesis</keyword>
<dbReference type="Pfam" id="PF01472">
    <property type="entry name" value="PUA"/>
    <property type="match status" value="1"/>
</dbReference>
<dbReference type="Gene3D" id="3.40.1160.10">
    <property type="entry name" value="Acetylglutamate kinase-like"/>
    <property type="match status" value="1"/>
</dbReference>
<dbReference type="InterPro" id="IPR005715">
    <property type="entry name" value="Glu_5kinase/COase_Synthase"/>
</dbReference>
<dbReference type="PRINTS" id="PR00474">
    <property type="entry name" value="GLU5KINASE"/>
</dbReference>
<proteinExistence type="inferred from homology"/>
<dbReference type="GO" id="GO:0005524">
    <property type="term" value="F:ATP binding"/>
    <property type="evidence" value="ECO:0007669"/>
    <property type="project" value="UniProtKB-KW"/>
</dbReference>
<dbReference type="GO" id="GO:0003723">
    <property type="term" value="F:RNA binding"/>
    <property type="evidence" value="ECO:0007669"/>
    <property type="project" value="InterPro"/>
</dbReference>
<evidence type="ECO:0000313" key="11">
    <source>
        <dbReference type="Proteomes" id="UP000538147"/>
    </source>
</evidence>
<dbReference type="InterPro" id="IPR019797">
    <property type="entry name" value="Glutamate_5-kinase_CS"/>
</dbReference>
<evidence type="ECO:0000313" key="10">
    <source>
        <dbReference type="EMBL" id="MBB6228735.1"/>
    </source>
</evidence>
<dbReference type="Pfam" id="PF00696">
    <property type="entry name" value="AA_kinase"/>
    <property type="match status" value="1"/>
</dbReference>
<reference evidence="10 11" key="1">
    <citation type="submission" date="2020-08" db="EMBL/GenBank/DDBJ databases">
        <title>Genomic Encyclopedia of Type Strains, Phase IV (KMG-IV): sequencing the most valuable type-strain genomes for metagenomic binning, comparative biology and taxonomic classification.</title>
        <authorList>
            <person name="Goeker M."/>
        </authorList>
    </citation>
    <scope>NUCLEOTIDE SEQUENCE [LARGE SCALE GENOMIC DNA]</scope>
    <source>
        <strain evidence="10 11">DSM 102189</strain>
    </source>
</reference>
<comment type="caution">
    <text evidence="8">Lacks conserved residue(s) required for the propagation of feature annotation.</text>
</comment>
<dbReference type="PIRSF" id="PIRSF000729">
    <property type="entry name" value="GK"/>
    <property type="match status" value="1"/>
</dbReference>
<dbReference type="RefSeq" id="WP_184201605.1">
    <property type="nucleotide sequence ID" value="NZ_JACIIV010000023.1"/>
</dbReference>
<comment type="caution">
    <text evidence="10">The sequence shown here is derived from an EMBL/GenBank/DDBJ whole genome shotgun (WGS) entry which is preliminary data.</text>
</comment>
<keyword evidence="5 8" id="KW-0547">Nucleotide-binding</keyword>
<feature type="binding site" evidence="8">
    <location>
        <position position="164"/>
    </location>
    <ligand>
        <name>substrate</name>
    </ligand>
</feature>
<evidence type="ECO:0000256" key="4">
    <source>
        <dbReference type="ARBA" id="ARBA00022679"/>
    </source>
</evidence>
<protein>
    <recommendedName>
        <fullName evidence="8">Glutamate 5-kinase</fullName>
        <ecNumber evidence="8">2.7.2.11</ecNumber>
    </recommendedName>
    <alternativeName>
        <fullName evidence="8">Gamma-glutamyl kinase</fullName>
        <shortName evidence="8">GK</shortName>
    </alternativeName>
</protein>
<keyword evidence="3 8" id="KW-0641">Proline biosynthesis</keyword>
<dbReference type="HAMAP" id="MF_00456">
    <property type="entry name" value="ProB"/>
    <property type="match status" value="1"/>
</dbReference>
<dbReference type="SUPFAM" id="SSF88697">
    <property type="entry name" value="PUA domain-like"/>
    <property type="match status" value="1"/>
</dbReference>
<gene>
    <name evidence="8" type="primary">proB</name>
    <name evidence="10" type="ORF">FHS79_002926</name>
</gene>
<dbReference type="InterPro" id="IPR001057">
    <property type="entry name" value="Glu/AcGlu_kinase"/>
</dbReference>
<dbReference type="FunFam" id="3.40.1160.10:FF:000006">
    <property type="entry name" value="Glutamate 5-kinase"/>
    <property type="match status" value="1"/>
</dbReference>
<feature type="domain" description="PUA" evidence="9">
    <location>
        <begin position="289"/>
        <end position="359"/>
    </location>
</feature>
<dbReference type="PROSITE" id="PS50890">
    <property type="entry name" value="PUA"/>
    <property type="match status" value="1"/>
</dbReference>
<keyword evidence="11" id="KW-1185">Reference proteome</keyword>
<dbReference type="InterPro" id="IPR036393">
    <property type="entry name" value="AceGlu_kinase-like_sf"/>
</dbReference>
<dbReference type="EMBL" id="JACIIV010000023">
    <property type="protein sequence ID" value="MBB6228735.1"/>
    <property type="molecule type" value="Genomic_DNA"/>
</dbReference>
<dbReference type="PROSITE" id="PS00902">
    <property type="entry name" value="GLUTAMATE_5_KINASE"/>
    <property type="match status" value="1"/>
</dbReference>
<dbReference type="NCBIfam" id="TIGR01027">
    <property type="entry name" value="proB"/>
    <property type="match status" value="1"/>
</dbReference>
<evidence type="ECO:0000256" key="3">
    <source>
        <dbReference type="ARBA" id="ARBA00022650"/>
    </source>
</evidence>
<dbReference type="InterPro" id="IPR036974">
    <property type="entry name" value="PUA_sf"/>
</dbReference>
<dbReference type="GO" id="GO:0004349">
    <property type="term" value="F:glutamate 5-kinase activity"/>
    <property type="evidence" value="ECO:0007669"/>
    <property type="project" value="UniProtKB-UniRule"/>
</dbReference>
<dbReference type="SUPFAM" id="SSF53633">
    <property type="entry name" value="Carbamate kinase-like"/>
    <property type="match status" value="1"/>
</dbReference>
<feature type="binding site" evidence="8">
    <location>
        <position position="152"/>
    </location>
    <ligand>
        <name>substrate</name>
    </ligand>
</feature>
<evidence type="ECO:0000256" key="6">
    <source>
        <dbReference type="ARBA" id="ARBA00022777"/>
    </source>
</evidence>
<evidence type="ECO:0000256" key="1">
    <source>
        <dbReference type="ARBA" id="ARBA00022490"/>
    </source>
</evidence>
<comment type="similarity">
    <text evidence="8">Belongs to the glutamate 5-kinase family.</text>
</comment>
<dbReference type="PANTHER" id="PTHR43654:SF1">
    <property type="entry name" value="ISOPENTENYL PHOSPHATE KINASE"/>
    <property type="match status" value="1"/>
</dbReference>